<evidence type="ECO:0000256" key="1">
    <source>
        <dbReference type="SAM" id="MobiDB-lite"/>
    </source>
</evidence>
<dbReference type="AlphaFoldDB" id="A0A5N5WN09"/>
<feature type="region of interest" description="Disordered" evidence="1">
    <location>
        <begin position="1"/>
        <end position="31"/>
    </location>
</feature>
<feature type="compositionally biased region" description="Low complexity" evidence="1">
    <location>
        <begin position="466"/>
        <end position="479"/>
    </location>
</feature>
<protein>
    <submittedName>
        <fullName evidence="2">Uncharacterized protein</fullName>
    </submittedName>
</protein>
<feature type="region of interest" description="Disordered" evidence="1">
    <location>
        <begin position="200"/>
        <end position="233"/>
    </location>
</feature>
<accession>A0A5N5WN09</accession>
<gene>
    <name evidence="2" type="ORF">BDV29DRAFT_161036</name>
</gene>
<feature type="compositionally biased region" description="Polar residues" evidence="1">
    <location>
        <begin position="505"/>
        <end position="527"/>
    </location>
</feature>
<dbReference type="Proteomes" id="UP000326565">
    <property type="component" value="Unassembled WGS sequence"/>
</dbReference>
<evidence type="ECO:0000313" key="3">
    <source>
        <dbReference type="Proteomes" id="UP000326565"/>
    </source>
</evidence>
<feature type="region of interest" description="Disordered" evidence="1">
    <location>
        <begin position="430"/>
        <end position="531"/>
    </location>
</feature>
<reference evidence="2 3" key="1">
    <citation type="submission" date="2019-04" db="EMBL/GenBank/DDBJ databases">
        <title>Friends and foes A comparative genomics study of 23 Aspergillus species from section Flavi.</title>
        <authorList>
            <consortium name="DOE Joint Genome Institute"/>
            <person name="Kjaerbolling I."/>
            <person name="Vesth T."/>
            <person name="Frisvad J.C."/>
            <person name="Nybo J.L."/>
            <person name="Theobald S."/>
            <person name="Kildgaard S."/>
            <person name="Isbrandt T."/>
            <person name="Kuo A."/>
            <person name="Sato A."/>
            <person name="Lyhne E.K."/>
            <person name="Kogle M.E."/>
            <person name="Wiebenga A."/>
            <person name="Kun R.S."/>
            <person name="Lubbers R.J."/>
            <person name="Makela M.R."/>
            <person name="Barry K."/>
            <person name="Chovatia M."/>
            <person name="Clum A."/>
            <person name="Daum C."/>
            <person name="Haridas S."/>
            <person name="He G."/>
            <person name="LaButti K."/>
            <person name="Lipzen A."/>
            <person name="Mondo S."/>
            <person name="Riley R."/>
            <person name="Salamov A."/>
            <person name="Simmons B.A."/>
            <person name="Magnuson J.K."/>
            <person name="Henrissat B."/>
            <person name="Mortensen U.H."/>
            <person name="Larsen T.O."/>
            <person name="Devries R.P."/>
            <person name="Grigoriev I.V."/>
            <person name="Machida M."/>
            <person name="Baker S.E."/>
            <person name="Andersen M.R."/>
        </authorList>
    </citation>
    <scope>NUCLEOTIDE SEQUENCE [LARGE SCALE GENOMIC DNA]</scope>
    <source>
        <strain evidence="2 3">CBS 151.66</strain>
    </source>
</reference>
<keyword evidence="3" id="KW-1185">Reference proteome</keyword>
<proteinExistence type="predicted"/>
<feature type="compositionally biased region" description="Acidic residues" evidence="1">
    <location>
        <begin position="446"/>
        <end position="460"/>
    </location>
</feature>
<feature type="region of interest" description="Disordered" evidence="1">
    <location>
        <begin position="548"/>
        <end position="587"/>
    </location>
</feature>
<dbReference type="OrthoDB" id="4369211at2759"/>
<dbReference type="EMBL" id="ML732324">
    <property type="protein sequence ID" value="KAB8069863.1"/>
    <property type="molecule type" value="Genomic_DNA"/>
</dbReference>
<sequence>MAQNNAESSTPAGTGAGPAPNPASTTASDDNKALNVAWDSLVQKSTSKGNFKAMQQGFNIGVPNMHVATSFFKELNDDIRKFNLENAQDQEKGVIPEGEYEAMYDKWMTNFNAAKTNNDAEAAWAAFDDAVGKFSAFNKQHRLPVDWTIIYGPVEQTFGARPASGTGTAGGSSGGTEGFQAFNQQHNLPEGWNVGAEPTEEAFRPNAPPKLEPEDETLSDVPSYAESETDYPDNITDLDELEENARKEHSLTDGEALYWWKRGVGSQVFVRYGRGPSATYRIQAGSNVDYDQTKVPQVLSSGEIKLSTETLPETMRGRAKLQLQSDIGTTKETWKYTRDNVRGIVGIGWKVDEDDEDGIEPLDLLWPEPYAIYPHIRALIQWKDGAVTLEEKSFISRIIKGSSLQKARVIYQKAQSQEIRYRKAEGIPHKHLLEDNSMPATTREDVEVELEEEEEEDTEFVDIQSSHRGSAHSASARPPSARPPSIRPRRSGTSQVRIVEPPRQPSTRANSSQGNIQPTRDSVPRTSVSKDEEIRWLREQVSMYESERRNYQPIAKPTMGRSYDDRRSEYSEYTPEPQTRQRRRRVQRQPVWDNWSGRWVSTRRVF</sequence>
<organism evidence="2 3">
    <name type="scientific">Aspergillus leporis</name>
    <dbReference type="NCBI Taxonomy" id="41062"/>
    <lineage>
        <taxon>Eukaryota</taxon>
        <taxon>Fungi</taxon>
        <taxon>Dikarya</taxon>
        <taxon>Ascomycota</taxon>
        <taxon>Pezizomycotina</taxon>
        <taxon>Eurotiomycetes</taxon>
        <taxon>Eurotiomycetidae</taxon>
        <taxon>Eurotiales</taxon>
        <taxon>Aspergillaceae</taxon>
        <taxon>Aspergillus</taxon>
        <taxon>Aspergillus subgen. Circumdati</taxon>
    </lineage>
</organism>
<evidence type="ECO:0000313" key="2">
    <source>
        <dbReference type="EMBL" id="KAB8069863.1"/>
    </source>
</evidence>
<name>A0A5N5WN09_9EURO</name>